<evidence type="ECO:0000256" key="6">
    <source>
        <dbReference type="ARBA" id="ARBA00023136"/>
    </source>
</evidence>
<feature type="transmembrane region" description="Helical" evidence="7">
    <location>
        <begin position="336"/>
        <end position="359"/>
    </location>
</feature>
<feature type="transmembrane region" description="Helical" evidence="7">
    <location>
        <begin position="307"/>
        <end position="324"/>
    </location>
</feature>
<evidence type="ECO:0000256" key="5">
    <source>
        <dbReference type="ARBA" id="ARBA00022989"/>
    </source>
</evidence>
<keyword evidence="5 7" id="KW-1133">Transmembrane helix</keyword>
<feature type="domain" description="Solute-binding protein family 3/N-terminal" evidence="8">
    <location>
        <begin position="43"/>
        <end position="270"/>
    </location>
</feature>
<dbReference type="PANTHER" id="PTHR30506:SF3">
    <property type="entry name" value="UPF0126 INNER MEMBRANE PROTEIN YADS-RELATED"/>
    <property type="match status" value="1"/>
</dbReference>
<dbReference type="Pfam" id="PF00497">
    <property type="entry name" value="SBP_bac_3"/>
    <property type="match status" value="1"/>
</dbReference>
<evidence type="ECO:0000256" key="1">
    <source>
        <dbReference type="ARBA" id="ARBA00004651"/>
    </source>
</evidence>
<dbReference type="InterPro" id="IPR001638">
    <property type="entry name" value="Solute-binding_3/MltF_N"/>
</dbReference>
<protein>
    <submittedName>
        <fullName evidence="9">Putative membrane protein</fullName>
    </submittedName>
</protein>
<keyword evidence="6 7" id="KW-0472">Membrane</keyword>
<feature type="transmembrane region" description="Helical" evidence="7">
    <location>
        <begin position="449"/>
        <end position="469"/>
    </location>
</feature>
<feature type="transmembrane region" description="Helical" evidence="7">
    <location>
        <begin position="390"/>
        <end position="409"/>
    </location>
</feature>
<feature type="transmembrane region" description="Helical" evidence="7">
    <location>
        <begin position="415"/>
        <end position="437"/>
    </location>
</feature>
<dbReference type="STRING" id="631362.Thi970DRAFT_04912"/>
<dbReference type="OrthoDB" id="9768183at2"/>
<organism evidence="9 10">
    <name type="scientific">Thiorhodovibrio frisius</name>
    <dbReference type="NCBI Taxonomy" id="631362"/>
    <lineage>
        <taxon>Bacteria</taxon>
        <taxon>Pseudomonadati</taxon>
        <taxon>Pseudomonadota</taxon>
        <taxon>Gammaproteobacteria</taxon>
        <taxon>Chromatiales</taxon>
        <taxon>Chromatiaceae</taxon>
        <taxon>Thiorhodovibrio</taxon>
    </lineage>
</organism>
<proteinExistence type="inferred from homology"/>
<reference evidence="10" key="1">
    <citation type="submission" date="2011-06" db="EMBL/GenBank/DDBJ databases">
        <authorList>
            <consortium name="US DOE Joint Genome Institute (JGI-PGF)"/>
            <person name="Lucas S."/>
            <person name="Han J."/>
            <person name="Lapidus A."/>
            <person name="Cheng J.-F."/>
            <person name="Goodwin L."/>
            <person name="Pitluck S."/>
            <person name="Peters L."/>
            <person name="Land M.L."/>
            <person name="Hauser L."/>
            <person name="Vogl K."/>
            <person name="Liu Z."/>
            <person name="Overmann J."/>
            <person name="Frigaard N.-U."/>
            <person name="Bryant D.A."/>
            <person name="Woyke T.J."/>
        </authorList>
    </citation>
    <scope>NUCLEOTIDE SEQUENCE [LARGE SCALE GENOMIC DNA]</scope>
    <source>
        <strain evidence="10">970</strain>
    </source>
</reference>
<dbReference type="SMART" id="SM00062">
    <property type="entry name" value="PBPb"/>
    <property type="match status" value="1"/>
</dbReference>
<dbReference type="AlphaFoldDB" id="H8Z8I8"/>
<reference evidence="9 10" key="2">
    <citation type="submission" date="2011-11" db="EMBL/GenBank/DDBJ databases">
        <authorList>
            <consortium name="US DOE Joint Genome Institute"/>
            <person name="Lucas S."/>
            <person name="Han J."/>
            <person name="Lapidus A."/>
            <person name="Cheng J.-F."/>
            <person name="Goodwin L."/>
            <person name="Pitluck S."/>
            <person name="Peters L."/>
            <person name="Ovchinnikova G."/>
            <person name="Zhang X."/>
            <person name="Detter J.C."/>
            <person name="Han C."/>
            <person name="Tapia R."/>
            <person name="Land M."/>
            <person name="Hauser L."/>
            <person name="Kyrpides N."/>
            <person name="Ivanova N."/>
            <person name="Pagani I."/>
            <person name="Vogl K."/>
            <person name="Liu Z."/>
            <person name="Overmann J."/>
            <person name="Frigaard N.-U."/>
            <person name="Bryant D."/>
            <person name="Woyke T."/>
        </authorList>
    </citation>
    <scope>NUCLEOTIDE SEQUENCE [LARGE SCALE GENOMIC DNA]</scope>
    <source>
        <strain evidence="9 10">970</strain>
    </source>
</reference>
<dbReference type="eggNOG" id="COG0834">
    <property type="taxonomic scope" value="Bacteria"/>
</dbReference>
<comment type="subcellular location">
    <subcellularLocation>
        <location evidence="1">Cell membrane</location>
        <topology evidence="1">Multi-pass membrane protein</topology>
    </subcellularLocation>
</comment>
<dbReference type="Gene3D" id="3.40.190.10">
    <property type="entry name" value="Periplasmic binding protein-like II"/>
    <property type="match status" value="2"/>
</dbReference>
<dbReference type="EMBL" id="JH603171">
    <property type="protein sequence ID" value="EIC19393.1"/>
    <property type="molecule type" value="Genomic_DNA"/>
</dbReference>
<feature type="transmembrane region" description="Helical" evidence="7">
    <location>
        <begin position="475"/>
        <end position="501"/>
    </location>
</feature>
<dbReference type="HOGENOM" id="CLU_040892_0_0_6"/>
<name>H8Z8I8_9GAMM</name>
<dbReference type="Pfam" id="PF03458">
    <property type="entry name" value="Gly_transporter"/>
    <property type="match status" value="2"/>
</dbReference>
<gene>
    <name evidence="9" type="ORF">Thi970DRAFT_04912</name>
</gene>
<evidence type="ECO:0000256" key="3">
    <source>
        <dbReference type="ARBA" id="ARBA00022475"/>
    </source>
</evidence>
<comment type="similarity">
    <text evidence="2">Belongs to the UPF0126 family.</text>
</comment>
<dbReference type="SUPFAM" id="SSF53850">
    <property type="entry name" value="Periplasmic binding protein-like II"/>
    <property type="match status" value="1"/>
</dbReference>
<evidence type="ECO:0000256" key="4">
    <source>
        <dbReference type="ARBA" id="ARBA00022692"/>
    </source>
</evidence>
<dbReference type="eggNOG" id="COG2860">
    <property type="taxonomic scope" value="Bacteria"/>
</dbReference>
<evidence type="ECO:0000256" key="2">
    <source>
        <dbReference type="ARBA" id="ARBA00008193"/>
    </source>
</evidence>
<evidence type="ECO:0000256" key="7">
    <source>
        <dbReference type="SAM" id="Phobius"/>
    </source>
</evidence>
<dbReference type="RefSeq" id="WP_009151622.1">
    <property type="nucleotide sequence ID" value="NZ_CP121471.1"/>
</dbReference>
<keyword evidence="3" id="KW-1003">Cell membrane</keyword>
<dbReference type="InterPro" id="IPR005115">
    <property type="entry name" value="Gly_transporter"/>
</dbReference>
<dbReference type="GO" id="GO:0005886">
    <property type="term" value="C:plasma membrane"/>
    <property type="evidence" value="ECO:0007669"/>
    <property type="project" value="UniProtKB-SubCell"/>
</dbReference>
<dbReference type="PANTHER" id="PTHR30506">
    <property type="entry name" value="INNER MEMBRANE PROTEIN"/>
    <property type="match status" value="1"/>
</dbReference>
<feature type="transmembrane region" description="Helical" evidence="7">
    <location>
        <begin position="279"/>
        <end position="300"/>
    </location>
</feature>
<keyword evidence="10" id="KW-1185">Reference proteome</keyword>
<evidence type="ECO:0000313" key="10">
    <source>
        <dbReference type="Proteomes" id="UP000002964"/>
    </source>
</evidence>
<evidence type="ECO:0000313" key="9">
    <source>
        <dbReference type="EMBL" id="EIC19393.1"/>
    </source>
</evidence>
<sequence length="514" mass="55623">MTTIRSLQEHWKLALGILCLGLLSLGPAQAALNGGWSTMLPYQFERITADGIGIVSGIDIEVMQAAARRAGFRAAFEEVSRASNVKAVRAGQLDFSLAEQPRASAHDWAWFTLPYRKASVAIVMRRGELQPWKGADPRESLRRLLESGATIAVNWTFDPGPEATALLESDAFRGQVLDAATDADSVAHLLTGEADAVIGDRRSMASAVVQAGAVRRVRSLPGDLNRPELSIMLSKKTVSSTTFQALDRALREMRDTGELNRIARHSLVPEVLRPALQTLWFRSFDIIGTIAFAISGVLIARRERYDIVGALVLAALPAVGGGVMRDLISGRSPIGILQSPTLLLLVLGTVLAALFIYAIHDIWGNSHAAEPAQGENDPFRWASTRGLLEVSDAIGLAAFTVTGVIVAAVQRCEPLWLWGPLLAAMTAAGGGVLRDVLRSQADIPTLKGTLYPEIALFWGLVYSLMIHFIGPDLLLSTVLMMTITVIIAGFLSRIVVINFGWHSLFLSFPARRAH</sequence>
<evidence type="ECO:0000259" key="8">
    <source>
        <dbReference type="SMART" id="SM00062"/>
    </source>
</evidence>
<dbReference type="Proteomes" id="UP000002964">
    <property type="component" value="Unassembled WGS sequence"/>
</dbReference>
<keyword evidence="4 7" id="KW-0812">Transmembrane</keyword>
<accession>H8Z8I8</accession>